<dbReference type="Pfam" id="PF00151">
    <property type="entry name" value="Lipase"/>
    <property type="match status" value="1"/>
</dbReference>
<feature type="domain" description="Lipase" evidence="2">
    <location>
        <begin position="2"/>
        <end position="31"/>
    </location>
</feature>
<dbReference type="InterPro" id="IPR029058">
    <property type="entry name" value="AB_hydrolase_fold"/>
</dbReference>
<dbReference type="OrthoDB" id="199913at2759"/>
<dbReference type="Proteomes" id="UP001152622">
    <property type="component" value="Chromosome 2"/>
</dbReference>
<protein>
    <recommendedName>
        <fullName evidence="2">Lipase domain-containing protein</fullName>
    </recommendedName>
</protein>
<evidence type="ECO:0000259" key="2">
    <source>
        <dbReference type="Pfam" id="PF00151"/>
    </source>
</evidence>
<dbReference type="Gene3D" id="3.40.50.1820">
    <property type="entry name" value="alpha/beta hydrolase"/>
    <property type="match status" value="1"/>
</dbReference>
<evidence type="ECO:0000313" key="4">
    <source>
        <dbReference type="Proteomes" id="UP001152622"/>
    </source>
</evidence>
<proteinExistence type="predicted"/>
<comment type="caution">
    <text evidence="3">The sequence shown here is derived from an EMBL/GenBank/DDBJ whole genome shotgun (WGS) entry which is preliminary data.</text>
</comment>
<dbReference type="SUPFAM" id="SSF53474">
    <property type="entry name" value="alpha/beta-Hydrolases"/>
    <property type="match status" value="1"/>
</dbReference>
<dbReference type="EMBL" id="JAINUF010000002">
    <property type="protein sequence ID" value="KAJ8375693.1"/>
    <property type="molecule type" value="Genomic_DNA"/>
</dbReference>
<gene>
    <name evidence="3" type="ORF">SKAU_G00062730</name>
</gene>
<evidence type="ECO:0000256" key="1">
    <source>
        <dbReference type="SAM" id="MobiDB-lite"/>
    </source>
</evidence>
<feature type="region of interest" description="Disordered" evidence="1">
    <location>
        <begin position="23"/>
        <end position="67"/>
    </location>
</feature>
<accession>A0A9Q1JAI9</accession>
<reference evidence="3" key="1">
    <citation type="journal article" date="2023" name="Science">
        <title>Genome structures resolve the early diversification of teleost fishes.</title>
        <authorList>
            <person name="Parey E."/>
            <person name="Louis A."/>
            <person name="Montfort J."/>
            <person name="Bouchez O."/>
            <person name="Roques C."/>
            <person name="Iampietro C."/>
            <person name="Lluch J."/>
            <person name="Castinel A."/>
            <person name="Donnadieu C."/>
            <person name="Desvignes T."/>
            <person name="Floi Bucao C."/>
            <person name="Jouanno E."/>
            <person name="Wen M."/>
            <person name="Mejri S."/>
            <person name="Dirks R."/>
            <person name="Jansen H."/>
            <person name="Henkel C."/>
            <person name="Chen W.J."/>
            <person name="Zahm M."/>
            <person name="Cabau C."/>
            <person name="Klopp C."/>
            <person name="Thompson A.W."/>
            <person name="Robinson-Rechavi M."/>
            <person name="Braasch I."/>
            <person name="Lecointre G."/>
            <person name="Bobe J."/>
            <person name="Postlethwait J.H."/>
            <person name="Berthelot C."/>
            <person name="Roest Crollius H."/>
            <person name="Guiguen Y."/>
        </authorList>
    </citation>
    <scope>NUCLEOTIDE SEQUENCE</scope>
    <source>
        <strain evidence="3">WJC10195</strain>
    </source>
</reference>
<dbReference type="InterPro" id="IPR013818">
    <property type="entry name" value="Lipase"/>
</dbReference>
<dbReference type="AlphaFoldDB" id="A0A9Q1JAI9"/>
<organism evidence="3 4">
    <name type="scientific">Synaphobranchus kaupii</name>
    <name type="common">Kaup's arrowtooth eel</name>
    <dbReference type="NCBI Taxonomy" id="118154"/>
    <lineage>
        <taxon>Eukaryota</taxon>
        <taxon>Metazoa</taxon>
        <taxon>Chordata</taxon>
        <taxon>Craniata</taxon>
        <taxon>Vertebrata</taxon>
        <taxon>Euteleostomi</taxon>
        <taxon>Actinopterygii</taxon>
        <taxon>Neopterygii</taxon>
        <taxon>Teleostei</taxon>
        <taxon>Anguilliformes</taxon>
        <taxon>Synaphobranchidae</taxon>
        <taxon>Synaphobranchus</taxon>
    </lineage>
</organism>
<keyword evidence="4" id="KW-1185">Reference proteome</keyword>
<dbReference type="GO" id="GO:0016298">
    <property type="term" value="F:lipase activity"/>
    <property type="evidence" value="ECO:0007669"/>
    <property type="project" value="InterPro"/>
</dbReference>
<name>A0A9Q1JAI9_SYNKA</name>
<evidence type="ECO:0000313" key="3">
    <source>
        <dbReference type="EMBL" id="KAJ8375693.1"/>
    </source>
</evidence>
<sequence>MALGYRGPLGHIDFYANGGADQPGCPKTIFSEQDSPPQPGPSAYAPCHRHSPPQLGPSADAPSHRLPRTQVVSDAVLNNQEDILKCMQVMCSTLSKISVWQA</sequence>